<feature type="compositionally biased region" description="Polar residues" evidence="2">
    <location>
        <begin position="222"/>
        <end position="236"/>
    </location>
</feature>
<feature type="region of interest" description="Disordered" evidence="2">
    <location>
        <begin position="215"/>
        <end position="236"/>
    </location>
</feature>
<sequence length="236" mass="27017">MQAAMGKRQTAAVSLCLSSPPIHSQIHVLFQAAMKEHRMAVTIVQITIDGLECVSNRSDGQMLTQSLNHYIRLKKMINTANFQGLDCLPVNSQFITWGSDQFVKRFDTTDRKQLREEQQADKELILKETKFFEKGHQRLTEAGAMDTDINSLQALLKIQERQMRQKLDKLNKNRQNITSDRNNAMISDDNSDNIIKEIPVRMLLNSQIINNANHGKDMNEKLIQSNKLKPRNSQTP</sequence>
<evidence type="ECO:0000313" key="4">
    <source>
        <dbReference type="Proteomes" id="UP000324800"/>
    </source>
</evidence>
<evidence type="ECO:0000313" key="3">
    <source>
        <dbReference type="EMBL" id="KAA6371427.1"/>
    </source>
</evidence>
<keyword evidence="1" id="KW-0175">Coiled coil</keyword>
<dbReference type="EMBL" id="SNRW01014471">
    <property type="protein sequence ID" value="KAA6371427.1"/>
    <property type="molecule type" value="Genomic_DNA"/>
</dbReference>
<protein>
    <submittedName>
        <fullName evidence="3">Uncharacterized protein</fullName>
    </submittedName>
</protein>
<evidence type="ECO:0000256" key="2">
    <source>
        <dbReference type="SAM" id="MobiDB-lite"/>
    </source>
</evidence>
<comment type="caution">
    <text evidence="3">The sequence shown here is derived from an EMBL/GenBank/DDBJ whole genome shotgun (WGS) entry which is preliminary data.</text>
</comment>
<proteinExistence type="predicted"/>
<feature type="coiled-coil region" evidence="1">
    <location>
        <begin position="149"/>
        <end position="180"/>
    </location>
</feature>
<name>A0A5J4ULX1_9EUKA</name>
<reference evidence="3 4" key="1">
    <citation type="submission" date="2019-03" db="EMBL/GenBank/DDBJ databases">
        <title>Single cell metagenomics reveals metabolic interactions within the superorganism composed of flagellate Streblomastix strix and complex community of Bacteroidetes bacteria on its surface.</title>
        <authorList>
            <person name="Treitli S.C."/>
            <person name="Kolisko M."/>
            <person name="Husnik F."/>
            <person name="Keeling P."/>
            <person name="Hampl V."/>
        </authorList>
    </citation>
    <scope>NUCLEOTIDE SEQUENCE [LARGE SCALE GENOMIC DNA]</scope>
    <source>
        <strain evidence="3">ST1C</strain>
    </source>
</reference>
<dbReference type="AlphaFoldDB" id="A0A5J4ULX1"/>
<dbReference type="Proteomes" id="UP000324800">
    <property type="component" value="Unassembled WGS sequence"/>
</dbReference>
<organism evidence="3 4">
    <name type="scientific">Streblomastix strix</name>
    <dbReference type="NCBI Taxonomy" id="222440"/>
    <lineage>
        <taxon>Eukaryota</taxon>
        <taxon>Metamonada</taxon>
        <taxon>Preaxostyla</taxon>
        <taxon>Oxymonadida</taxon>
        <taxon>Streblomastigidae</taxon>
        <taxon>Streblomastix</taxon>
    </lineage>
</organism>
<accession>A0A5J4ULX1</accession>
<dbReference type="OrthoDB" id="6252103at2759"/>
<evidence type="ECO:0000256" key="1">
    <source>
        <dbReference type="SAM" id="Coils"/>
    </source>
</evidence>
<gene>
    <name evidence="3" type="ORF">EZS28_033046</name>
</gene>